<feature type="region of interest" description="Disordered" evidence="2">
    <location>
        <begin position="483"/>
        <end position="502"/>
    </location>
</feature>
<proteinExistence type="predicted"/>
<keyword evidence="5" id="KW-1185">Reference proteome</keyword>
<dbReference type="PANTHER" id="PTHR34482">
    <property type="entry name" value="DNA DAMAGE-INDUCIBLE PROTEIN 1-LIKE"/>
    <property type="match status" value="1"/>
</dbReference>
<name>A0AAV6X1B4_9LAMI</name>
<protein>
    <recommendedName>
        <fullName evidence="3">CCHC-type domain-containing protein</fullName>
    </recommendedName>
</protein>
<dbReference type="InterPro" id="IPR001878">
    <property type="entry name" value="Znf_CCHC"/>
</dbReference>
<dbReference type="PROSITE" id="PS50158">
    <property type="entry name" value="ZF_CCHC"/>
    <property type="match status" value="2"/>
</dbReference>
<evidence type="ECO:0000313" key="4">
    <source>
        <dbReference type="EMBL" id="KAG8372953.1"/>
    </source>
</evidence>
<dbReference type="SUPFAM" id="SSF57756">
    <property type="entry name" value="Retrovirus zinc finger-like domains"/>
    <property type="match status" value="2"/>
</dbReference>
<evidence type="ECO:0000259" key="3">
    <source>
        <dbReference type="PROSITE" id="PS50158"/>
    </source>
</evidence>
<accession>A0AAV6X1B4</accession>
<dbReference type="InterPro" id="IPR036875">
    <property type="entry name" value="Znf_CCHC_sf"/>
</dbReference>
<feature type="compositionally biased region" description="Basic and acidic residues" evidence="2">
    <location>
        <begin position="574"/>
        <end position="586"/>
    </location>
</feature>
<dbReference type="GO" id="GO:0003676">
    <property type="term" value="F:nucleic acid binding"/>
    <property type="evidence" value="ECO:0007669"/>
    <property type="project" value="InterPro"/>
</dbReference>
<feature type="region of interest" description="Disordered" evidence="2">
    <location>
        <begin position="285"/>
        <end position="321"/>
    </location>
</feature>
<dbReference type="PANTHER" id="PTHR34482:SF49">
    <property type="entry name" value="RETROTRANSPOSON GAG DOMAIN-CONTAINING PROTEIN"/>
    <property type="match status" value="1"/>
</dbReference>
<feature type="compositionally biased region" description="Basic and acidic residues" evidence="2">
    <location>
        <begin position="303"/>
        <end position="315"/>
    </location>
</feature>
<dbReference type="SMART" id="SM00343">
    <property type="entry name" value="ZnF_C2HC"/>
    <property type="match status" value="2"/>
</dbReference>
<dbReference type="AlphaFoldDB" id="A0AAV6X1B4"/>
<evidence type="ECO:0000313" key="5">
    <source>
        <dbReference type="Proteomes" id="UP000826271"/>
    </source>
</evidence>
<dbReference type="EMBL" id="WHWC01000012">
    <property type="protein sequence ID" value="KAG8372953.1"/>
    <property type="molecule type" value="Genomic_DNA"/>
</dbReference>
<keyword evidence="1" id="KW-0862">Zinc</keyword>
<reference evidence="4" key="1">
    <citation type="submission" date="2019-10" db="EMBL/GenBank/DDBJ databases">
        <authorList>
            <person name="Zhang R."/>
            <person name="Pan Y."/>
            <person name="Wang J."/>
            <person name="Ma R."/>
            <person name="Yu S."/>
        </authorList>
    </citation>
    <scope>NUCLEOTIDE SEQUENCE</scope>
    <source>
        <strain evidence="4">LA-IB0</strain>
        <tissue evidence="4">Leaf</tissue>
    </source>
</reference>
<dbReference type="Pfam" id="PF00098">
    <property type="entry name" value="zf-CCHC"/>
    <property type="match status" value="2"/>
</dbReference>
<evidence type="ECO:0000256" key="1">
    <source>
        <dbReference type="PROSITE-ProRule" id="PRU00047"/>
    </source>
</evidence>
<gene>
    <name evidence="4" type="ORF">BUALT_Bualt12G0120700</name>
</gene>
<feature type="domain" description="CCHC-type" evidence="3">
    <location>
        <begin position="597"/>
        <end position="612"/>
    </location>
</feature>
<feature type="region of interest" description="Disordered" evidence="2">
    <location>
        <begin position="556"/>
        <end position="592"/>
    </location>
</feature>
<dbReference type="Pfam" id="PF03732">
    <property type="entry name" value="Retrotrans_gag"/>
    <property type="match status" value="1"/>
</dbReference>
<organism evidence="4 5">
    <name type="scientific">Buddleja alternifolia</name>
    <dbReference type="NCBI Taxonomy" id="168488"/>
    <lineage>
        <taxon>Eukaryota</taxon>
        <taxon>Viridiplantae</taxon>
        <taxon>Streptophyta</taxon>
        <taxon>Embryophyta</taxon>
        <taxon>Tracheophyta</taxon>
        <taxon>Spermatophyta</taxon>
        <taxon>Magnoliopsida</taxon>
        <taxon>eudicotyledons</taxon>
        <taxon>Gunneridae</taxon>
        <taxon>Pentapetalae</taxon>
        <taxon>asterids</taxon>
        <taxon>lamiids</taxon>
        <taxon>Lamiales</taxon>
        <taxon>Scrophulariaceae</taxon>
        <taxon>Buddlejeae</taxon>
        <taxon>Buddleja</taxon>
    </lineage>
</organism>
<comment type="caution">
    <text evidence="4">The sequence shown here is derived from an EMBL/GenBank/DDBJ whole genome shotgun (WGS) entry which is preliminary data.</text>
</comment>
<dbReference type="GO" id="GO:0008270">
    <property type="term" value="F:zinc ion binding"/>
    <property type="evidence" value="ECO:0007669"/>
    <property type="project" value="UniProtKB-KW"/>
</dbReference>
<evidence type="ECO:0000256" key="2">
    <source>
        <dbReference type="SAM" id="MobiDB-lite"/>
    </source>
</evidence>
<dbReference type="Proteomes" id="UP000826271">
    <property type="component" value="Unassembled WGS sequence"/>
</dbReference>
<sequence>MKIMADPNSVRDRLVALEARVQRTEALLGQPLETPMVAIFQKFQDLEERVEKWGKSMDEIPSFIEGRMVSLAEDISILTDAVDMKLDAVNVEISVLKRATGSVVSGDGGPSSKLRVPDPKSFGGERSAKELENFLWDMETYFQVARVSDAEKVSMASMFLVGDAKLWWRSRVSDDVAANRGRIETWEALKKELKAQFLPCNSSWLARESLRNLRHTGAVRDYVNAFSSLMLDIREMSEEDKLFNFMAGLQGWAQAELRRQGVKDLPSAFATADSLVDFSGIEVRGSETKQRSTGNGAGNFTKGDSKNQETHDEKTPTSANKPRKGCFICGSLDHRMRDCPKRERLNALMADTNKDASESAEAARLGGLQVLNAIQILDEEDAVDPNSVRDRLVALEARVQRTEALLGQPLETPMVAIFQKFQDLEERVEKWGKSMDEIPSFIEGRMVSLAEDISILTDAVDMKLDAVNVEISVLKRATGSVVSGDGGPSSKLRVPDPKSFGGERSAKELENFLWDMETYFQVARVSDAEKVSMANLPSAFAAADSLVDFSGIEVRGSETKQRSTGNGAGNFTKGDSKNQETHDEKTPTSANKPRKGCFICGSLDHRMRDCPKRERLNALMADTNKDASESAEAARLGGLQVLNAIQILDEEDAIIHQSPT</sequence>
<feature type="domain" description="CCHC-type" evidence="3">
    <location>
        <begin position="326"/>
        <end position="341"/>
    </location>
</feature>
<keyword evidence="1" id="KW-0479">Metal-binding</keyword>
<keyword evidence="1" id="KW-0863">Zinc-finger</keyword>
<dbReference type="InterPro" id="IPR005162">
    <property type="entry name" value="Retrotrans_gag_dom"/>
</dbReference>